<dbReference type="Proteomes" id="UP000741013">
    <property type="component" value="Unassembled WGS sequence"/>
</dbReference>
<accession>A0ABS4PZ06</accession>
<dbReference type="RefSeq" id="WP_209667641.1">
    <property type="nucleotide sequence ID" value="NZ_JAGGMS010000001.1"/>
</dbReference>
<feature type="transmembrane region" description="Helical" evidence="1">
    <location>
        <begin position="95"/>
        <end position="118"/>
    </location>
</feature>
<evidence type="ECO:0000313" key="2">
    <source>
        <dbReference type="EMBL" id="MBP2184653.1"/>
    </source>
</evidence>
<comment type="caution">
    <text evidence="2">The sequence shown here is derived from an EMBL/GenBank/DDBJ whole genome shotgun (WGS) entry which is preliminary data.</text>
</comment>
<evidence type="ECO:0008006" key="4">
    <source>
        <dbReference type="Google" id="ProtNLM"/>
    </source>
</evidence>
<feature type="transmembrane region" description="Helical" evidence="1">
    <location>
        <begin position="217"/>
        <end position="240"/>
    </location>
</feature>
<feature type="transmembrane region" description="Helical" evidence="1">
    <location>
        <begin position="168"/>
        <end position="197"/>
    </location>
</feature>
<feature type="transmembrane region" description="Helical" evidence="1">
    <location>
        <begin position="21"/>
        <end position="41"/>
    </location>
</feature>
<evidence type="ECO:0000313" key="3">
    <source>
        <dbReference type="Proteomes" id="UP000741013"/>
    </source>
</evidence>
<keyword evidence="1" id="KW-0472">Membrane</keyword>
<dbReference type="EMBL" id="JAGGMS010000001">
    <property type="protein sequence ID" value="MBP2184653.1"/>
    <property type="molecule type" value="Genomic_DNA"/>
</dbReference>
<proteinExistence type="predicted"/>
<protein>
    <recommendedName>
        <fullName evidence="4">PH domain-containing protein</fullName>
    </recommendedName>
</protein>
<feature type="transmembrane region" description="Helical" evidence="1">
    <location>
        <begin position="130"/>
        <end position="156"/>
    </location>
</feature>
<reference evidence="2 3" key="1">
    <citation type="submission" date="2021-03" db="EMBL/GenBank/DDBJ databases">
        <title>Sequencing the genomes of 1000 actinobacteria strains.</title>
        <authorList>
            <person name="Klenk H.-P."/>
        </authorList>
    </citation>
    <scope>NUCLEOTIDE SEQUENCE [LARGE SCALE GENOMIC DNA]</scope>
    <source>
        <strain evidence="2 3">DSM 45510</strain>
    </source>
</reference>
<gene>
    <name evidence="2" type="ORF">JOM49_006179</name>
</gene>
<keyword evidence="1" id="KW-0812">Transmembrane</keyword>
<keyword evidence="3" id="KW-1185">Reference proteome</keyword>
<sequence>MQKRTLAGWPRRQRREHMTPSTRLEFMFGMGFLTFFNWWVISRFAHTKTVYTQNNKRIEKDVNSDLTTLTPKTARISPQMDAVLPTLKNNSMERWLNYLLLAGPALFALIRFLIVARFDEQRLRVVLRTLDITAVVVSTAVPMLPLATGIAIAIWLRAMSAKPQWRTLHIALTGCTLTAGAGLRLPATYVVVLIIVFGSELWRRSDRVRSISGRWRWFVPSLGYVVTGFTALLAALYLIFGGAGRMWLPTEEVQTGEKSEVGFVLEAGDHDLTFMRRQGGVILIFRQEQVVRRTLCRVEESGWDSPMHPWRLLNDRSVIQMVRKDWQSAGVLPACQNSSQPSSPPT</sequence>
<name>A0ABS4PZ06_9PSEU</name>
<keyword evidence="1" id="KW-1133">Transmembrane helix</keyword>
<evidence type="ECO:0000256" key="1">
    <source>
        <dbReference type="SAM" id="Phobius"/>
    </source>
</evidence>
<organism evidence="2 3">
    <name type="scientific">Amycolatopsis magusensis</name>
    <dbReference type="NCBI Taxonomy" id="882444"/>
    <lineage>
        <taxon>Bacteria</taxon>
        <taxon>Bacillati</taxon>
        <taxon>Actinomycetota</taxon>
        <taxon>Actinomycetes</taxon>
        <taxon>Pseudonocardiales</taxon>
        <taxon>Pseudonocardiaceae</taxon>
        <taxon>Amycolatopsis</taxon>
    </lineage>
</organism>